<feature type="domain" description="Proteasome alpha-type subunits" evidence="3">
    <location>
        <begin position="8"/>
        <end position="30"/>
    </location>
</feature>
<comment type="caution">
    <text evidence="4">The sequence shown here is derived from an EMBL/GenBank/DDBJ whole genome shotgun (WGS) entry which is preliminary data.</text>
</comment>
<protein>
    <submittedName>
        <fullName evidence="4">Unnamed protein product</fullName>
    </submittedName>
</protein>
<keyword evidence="5" id="KW-1185">Reference proteome</keyword>
<dbReference type="Pfam" id="PF10584">
    <property type="entry name" value="Proteasome_A_N"/>
    <property type="match status" value="1"/>
</dbReference>
<dbReference type="InterPro" id="IPR050115">
    <property type="entry name" value="Proteasome_alpha"/>
</dbReference>
<organism evidence="4 5">
    <name type="scientific">Phytophthora fragariaefolia</name>
    <dbReference type="NCBI Taxonomy" id="1490495"/>
    <lineage>
        <taxon>Eukaryota</taxon>
        <taxon>Sar</taxon>
        <taxon>Stramenopiles</taxon>
        <taxon>Oomycota</taxon>
        <taxon>Peronosporomycetes</taxon>
        <taxon>Peronosporales</taxon>
        <taxon>Peronosporaceae</taxon>
        <taxon>Phytophthora</taxon>
    </lineage>
</organism>
<keyword evidence="1 2" id="KW-0647">Proteasome</keyword>
<dbReference type="Proteomes" id="UP001165121">
    <property type="component" value="Unassembled WGS sequence"/>
</dbReference>
<dbReference type="InterPro" id="IPR023332">
    <property type="entry name" value="Proteasome_alpha-type"/>
</dbReference>
<evidence type="ECO:0000259" key="3">
    <source>
        <dbReference type="SMART" id="SM00948"/>
    </source>
</evidence>
<dbReference type="PANTHER" id="PTHR11599">
    <property type="entry name" value="PROTEASOME SUBUNIT ALPHA/BETA"/>
    <property type="match status" value="1"/>
</dbReference>
<accession>A0A9W6XCK3</accession>
<comment type="similarity">
    <text evidence="2">Belongs to the peptidase T1A family.</text>
</comment>
<dbReference type="PROSITE" id="PS51475">
    <property type="entry name" value="PROTEASOME_ALPHA_2"/>
    <property type="match status" value="1"/>
</dbReference>
<evidence type="ECO:0000256" key="2">
    <source>
        <dbReference type="PROSITE-ProRule" id="PRU00808"/>
    </source>
</evidence>
<dbReference type="InterPro" id="IPR029055">
    <property type="entry name" value="Ntn_hydrolases_N"/>
</dbReference>
<dbReference type="AlphaFoldDB" id="A0A9W6XCK3"/>
<evidence type="ECO:0000313" key="5">
    <source>
        <dbReference type="Proteomes" id="UP001165121"/>
    </source>
</evidence>
<dbReference type="InterPro" id="IPR000426">
    <property type="entry name" value="Proteasome_asu_N"/>
</dbReference>
<dbReference type="EMBL" id="BSXT01000899">
    <property type="protein sequence ID" value="GMF35843.1"/>
    <property type="molecule type" value="Genomic_DNA"/>
</dbReference>
<dbReference type="Gene3D" id="3.60.20.10">
    <property type="entry name" value="Glutamine Phosphoribosylpyrophosphate, subunit 1, domain 1"/>
    <property type="match status" value="1"/>
</dbReference>
<evidence type="ECO:0000256" key="1">
    <source>
        <dbReference type="ARBA" id="ARBA00022942"/>
    </source>
</evidence>
<dbReference type="OrthoDB" id="431557at2759"/>
<dbReference type="InterPro" id="IPR001353">
    <property type="entry name" value="Proteasome_sua/b"/>
</dbReference>
<proteinExistence type="inferred from homology"/>
<dbReference type="SMART" id="SM00948">
    <property type="entry name" value="Proteasome_A_N"/>
    <property type="match status" value="1"/>
</dbReference>
<sequence length="235" mass="26453">MSSTGAGYDYSAGTFSPEGRIFQVEYAKKAVENSGTTIGIKCTDGIIMGVEKTLLSKMLVPGTHRRIYAIDRHVGLSMAGLVADGRQLVNRAREEALNYRKNYGCSIPPHLLAERMGQFVHYYTLYGSIRPFGTAVMLAGYDQDTKKSSLYMVEPSGVTYVIRLMRAYCLVNAASLNTLHDEVRHPFELELSWICEETSWQHHLVPDNLRDEVNEWAVQSIKEDEMADDDDDDDE</sequence>
<dbReference type="SUPFAM" id="SSF56235">
    <property type="entry name" value="N-terminal nucleophile aminohydrolases (Ntn hydrolases)"/>
    <property type="match status" value="1"/>
</dbReference>
<gene>
    <name evidence="4" type="ORF">Pfra01_000959500</name>
</gene>
<name>A0A9W6XCK3_9STRA</name>
<evidence type="ECO:0000313" key="4">
    <source>
        <dbReference type="EMBL" id="GMF35843.1"/>
    </source>
</evidence>
<reference evidence="4" key="1">
    <citation type="submission" date="2023-04" db="EMBL/GenBank/DDBJ databases">
        <title>Phytophthora fragariaefolia NBRC 109709.</title>
        <authorList>
            <person name="Ichikawa N."/>
            <person name="Sato H."/>
            <person name="Tonouchi N."/>
        </authorList>
    </citation>
    <scope>NUCLEOTIDE SEQUENCE</scope>
    <source>
        <strain evidence="4">NBRC 109709</strain>
    </source>
</reference>
<dbReference type="GO" id="GO:0019773">
    <property type="term" value="C:proteasome core complex, alpha-subunit complex"/>
    <property type="evidence" value="ECO:0007669"/>
    <property type="project" value="UniProtKB-UniRule"/>
</dbReference>
<dbReference type="GO" id="GO:0006511">
    <property type="term" value="P:ubiquitin-dependent protein catabolic process"/>
    <property type="evidence" value="ECO:0007669"/>
    <property type="project" value="InterPro"/>
</dbReference>
<dbReference type="Pfam" id="PF00227">
    <property type="entry name" value="Proteasome"/>
    <property type="match status" value="1"/>
</dbReference>